<dbReference type="InterPro" id="IPR052734">
    <property type="entry name" value="Nod_factor_acetyltransferase"/>
</dbReference>
<dbReference type="InterPro" id="IPR002656">
    <property type="entry name" value="Acyl_transf_3_dom"/>
</dbReference>
<dbReference type="PANTHER" id="PTHR37312:SF1">
    <property type="entry name" value="MEMBRANE-BOUND ACYLTRANSFERASE YKRP-RELATED"/>
    <property type="match status" value="1"/>
</dbReference>
<keyword evidence="1" id="KW-0812">Transmembrane</keyword>
<dbReference type="RefSeq" id="WP_074892104.1">
    <property type="nucleotide sequence ID" value="NZ_FOXO01000055.1"/>
</dbReference>
<feature type="transmembrane region" description="Helical" evidence="1">
    <location>
        <begin position="136"/>
        <end position="158"/>
    </location>
</feature>
<evidence type="ECO:0000259" key="2">
    <source>
        <dbReference type="Pfam" id="PF01757"/>
    </source>
</evidence>
<proteinExistence type="predicted"/>
<dbReference type="EMBL" id="FOXO01000055">
    <property type="protein sequence ID" value="SFQ47049.1"/>
    <property type="molecule type" value="Genomic_DNA"/>
</dbReference>
<protein>
    <recommendedName>
        <fullName evidence="2">Acyltransferase 3 domain-containing protein</fullName>
    </recommendedName>
</protein>
<feature type="transmembrane region" description="Helical" evidence="1">
    <location>
        <begin position="108"/>
        <end position="124"/>
    </location>
</feature>
<keyword evidence="1" id="KW-0472">Membrane</keyword>
<feature type="domain" description="Acyltransferase 3" evidence="2">
    <location>
        <begin position="41"/>
        <end position="255"/>
    </location>
</feature>
<gene>
    <name evidence="3" type="ORF">SAMN04487928_15510</name>
</gene>
<dbReference type="AlphaFoldDB" id="A0A1I5YS63"/>
<dbReference type="GO" id="GO:0016747">
    <property type="term" value="F:acyltransferase activity, transferring groups other than amino-acyl groups"/>
    <property type="evidence" value="ECO:0007669"/>
    <property type="project" value="InterPro"/>
</dbReference>
<dbReference type="Proteomes" id="UP000182624">
    <property type="component" value="Unassembled WGS sequence"/>
</dbReference>
<accession>A0A1I5YS63</accession>
<evidence type="ECO:0000313" key="3">
    <source>
        <dbReference type="EMBL" id="SFQ47049.1"/>
    </source>
</evidence>
<feature type="transmembrane region" description="Helical" evidence="1">
    <location>
        <begin position="170"/>
        <end position="186"/>
    </location>
</feature>
<evidence type="ECO:0000256" key="1">
    <source>
        <dbReference type="SAM" id="Phobius"/>
    </source>
</evidence>
<feature type="transmembrane region" description="Helical" evidence="1">
    <location>
        <begin position="237"/>
        <end position="261"/>
    </location>
</feature>
<dbReference type="PANTHER" id="PTHR37312">
    <property type="entry name" value="MEMBRANE-BOUND ACYLTRANSFERASE YKRP-RELATED"/>
    <property type="match status" value="1"/>
</dbReference>
<dbReference type="Pfam" id="PF01757">
    <property type="entry name" value="Acyl_transf_3"/>
    <property type="match status" value="1"/>
</dbReference>
<keyword evidence="4" id="KW-1185">Reference proteome</keyword>
<reference evidence="4" key="1">
    <citation type="submission" date="2016-10" db="EMBL/GenBank/DDBJ databases">
        <authorList>
            <person name="Varghese N."/>
            <person name="Submissions S."/>
        </authorList>
    </citation>
    <scope>NUCLEOTIDE SEQUENCE [LARGE SCALE GENOMIC DNA]</scope>
    <source>
        <strain evidence="4">P18</strain>
    </source>
</reference>
<feature type="transmembrane region" description="Helical" evidence="1">
    <location>
        <begin position="70"/>
        <end position="88"/>
    </location>
</feature>
<evidence type="ECO:0000313" key="4">
    <source>
        <dbReference type="Proteomes" id="UP000182624"/>
    </source>
</evidence>
<name>A0A1I5YS63_9FIRM</name>
<dbReference type="OrthoDB" id="2041793at2"/>
<sequence>MCEVSVINIILSQIITFDEHASFIEELKWNFLQIRGKGDGIWFVAALFMTFIPFYFFVDRYEKSEKQRNERIIFIIVALLLSIISNVYEAFMDPTLLPWGTVALPWHLEYVFQAMFYMTIGYLFKGEFERMYDKTANAFSTVVVFFVYIVFRYIPYIMAFEIENFIPKMLYTYLCAFLGIFVLIFVSKRIVPNRYLLYIGQNTLICFAFHGKIYTVLQTILKSILGVLYGEILGNMYASSVFAIVLTIVLSFILIIPIYVINRWLPFLLGRGYRTRVKELVRAQ</sequence>
<keyword evidence="1" id="KW-1133">Transmembrane helix</keyword>
<feature type="transmembrane region" description="Helical" evidence="1">
    <location>
        <begin position="40"/>
        <end position="58"/>
    </location>
</feature>
<organism evidence="3 4">
    <name type="scientific">Butyrivibrio proteoclasticus</name>
    <dbReference type="NCBI Taxonomy" id="43305"/>
    <lineage>
        <taxon>Bacteria</taxon>
        <taxon>Bacillati</taxon>
        <taxon>Bacillota</taxon>
        <taxon>Clostridia</taxon>
        <taxon>Lachnospirales</taxon>
        <taxon>Lachnospiraceae</taxon>
        <taxon>Butyrivibrio</taxon>
    </lineage>
</organism>